<feature type="region of interest" description="Disordered" evidence="1">
    <location>
        <begin position="68"/>
        <end position="113"/>
    </location>
</feature>
<organism evidence="2">
    <name type="scientific">Pseudozyma antarctica</name>
    <name type="common">Yeast</name>
    <name type="synonym">Candida antarctica</name>
    <dbReference type="NCBI Taxonomy" id="84753"/>
    <lineage>
        <taxon>Eukaryota</taxon>
        <taxon>Fungi</taxon>
        <taxon>Dikarya</taxon>
        <taxon>Basidiomycota</taxon>
        <taxon>Ustilaginomycotina</taxon>
        <taxon>Ustilaginomycetes</taxon>
        <taxon>Ustilaginales</taxon>
        <taxon>Ustilaginaceae</taxon>
        <taxon>Moesziomyces</taxon>
    </lineage>
</organism>
<evidence type="ECO:0000313" key="2">
    <source>
        <dbReference type="EMBL" id="GAK68028.1"/>
    </source>
</evidence>
<dbReference type="Proteomes" id="UP000053758">
    <property type="component" value="Unassembled WGS sequence"/>
</dbReference>
<proteinExistence type="predicted"/>
<feature type="compositionally biased region" description="Low complexity" evidence="1">
    <location>
        <begin position="1"/>
        <end position="17"/>
    </location>
</feature>
<dbReference type="GeneID" id="26307074"/>
<evidence type="ECO:0000313" key="3">
    <source>
        <dbReference type="Proteomes" id="UP000053758"/>
    </source>
</evidence>
<protein>
    <submittedName>
        <fullName evidence="2">Uncharacterized protein</fullName>
    </submittedName>
</protein>
<evidence type="ECO:0000256" key="1">
    <source>
        <dbReference type="SAM" id="MobiDB-lite"/>
    </source>
</evidence>
<feature type="compositionally biased region" description="Low complexity" evidence="1">
    <location>
        <begin position="26"/>
        <end position="40"/>
    </location>
</feature>
<gene>
    <name evidence="2" type="ORF">PAN0_033c6258</name>
</gene>
<feature type="compositionally biased region" description="Low complexity" evidence="1">
    <location>
        <begin position="68"/>
        <end position="79"/>
    </location>
</feature>
<dbReference type="RefSeq" id="XP_014653763.1">
    <property type="nucleotide sequence ID" value="XM_014798277.1"/>
</dbReference>
<feature type="region of interest" description="Disordered" evidence="1">
    <location>
        <begin position="1"/>
        <end position="52"/>
    </location>
</feature>
<sequence>MQKSDSWLPSPLQSPLPYVDGRWSRSTPSLPTLDPLSPSLGQTSRHVTPTRVRPFVSTPWSRSTTIISASSSNHSIPSTLTHDNDTHTPLQPQTLDRHTSPSTRPRRQHQRSQVFRSLDSLLTLGPPLEALHSVTSAPE</sequence>
<dbReference type="AlphaFoldDB" id="A0A081CMY2"/>
<accession>A0A081CMY2</accession>
<reference evidence="2" key="1">
    <citation type="submission" date="2014-07" db="EMBL/GenBank/DDBJ databases">
        <title>Draft genome sequence of the yeast Pseudozyma antarctica JCM 10317 known as a producer of lipase B which used in a wide range of industrial applications.</title>
        <authorList>
            <person name="Morita T."/>
            <person name="Saika A."/>
            <person name="Koike H."/>
        </authorList>
    </citation>
    <scope>NUCLEOTIDE SEQUENCE</scope>
    <source>
        <strain evidence="2">JCM 10317</strain>
    </source>
</reference>
<dbReference type="EMBL" id="DF830100">
    <property type="protein sequence ID" value="GAK68028.1"/>
    <property type="molecule type" value="Genomic_DNA"/>
</dbReference>
<name>A0A081CMY2_PSEA2</name>
<dbReference type="HOGENOM" id="CLU_1844810_0_0_1"/>
<keyword evidence="3" id="KW-1185">Reference proteome</keyword>